<proteinExistence type="inferred from homology"/>
<evidence type="ECO:0000256" key="2">
    <source>
        <dbReference type="ARBA" id="ARBA00007951"/>
    </source>
</evidence>
<dbReference type="GO" id="GO:0006004">
    <property type="term" value="P:fucose metabolic process"/>
    <property type="evidence" value="ECO:0007669"/>
    <property type="project" value="InterPro"/>
</dbReference>
<keyword evidence="8" id="KW-1133">Transmembrane helix</keyword>
<dbReference type="GO" id="GO:0004560">
    <property type="term" value="F:alpha-L-fucosidase activity"/>
    <property type="evidence" value="ECO:0007669"/>
    <property type="project" value="InterPro"/>
</dbReference>
<accession>A0A3P1SCM0</accession>
<dbReference type="SUPFAM" id="SSF51445">
    <property type="entry name" value="(Trans)glycosidases"/>
    <property type="match status" value="1"/>
</dbReference>
<evidence type="ECO:0000256" key="3">
    <source>
        <dbReference type="ARBA" id="ARBA00012662"/>
    </source>
</evidence>
<dbReference type="PANTHER" id="PTHR10030:SF37">
    <property type="entry name" value="ALPHA-L-FUCOSIDASE-RELATED"/>
    <property type="match status" value="1"/>
</dbReference>
<evidence type="ECO:0000256" key="5">
    <source>
        <dbReference type="ARBA" id="ARBA00022801"/>
    </source>
</evidence>
<reference evidence="12 13" key="1">
    <citation type="submission" date="2018-11" db="EMBL/GenBank/DDBJ databases">
        <title>Genomes From Bacteria Associated with the Canine Oral Cavity: a Test Case for Automated Genome-Based Taxonomic Assignment.</title>
        <authorList>
            <person name="Coil D.A."/>
            <person name="Jospin G."/>
            <person name="Darling A.E."/>
            <person name="Wallis C."/>
            <person name="Davis I.J."/>
            <person name="Harris S."/>
            <person name="Eisen J.A."/>
            <person name="Holcombe L.J."/>
            <person name="O'Flynn C."/>
        </authorList>
    </citation>
    <scope>NUCLEOTIDE SEQUENCE [LARGE SCALE GENOMIC DNA]</scope>
    <source>
        <strain evidence="12 13">OH770</strain>
    </source>
</reference>
<keyword evidence="13" id="KW-1185">Reference proteome</keyword>
<feature type="transmembrane region" description="Helical" evidence="8">
    <location>
        <begin position="1261"/>
        <end position="1280"/>
    </location>
</feature>
<keyword evidence="4 9" id="KW-0732">Signal</keyword>
<feature type="signal peptide" evidence="9">
    <location>
        <begin position="1"/>
        <end position="25"/>
    </location>
</feature>
<evidence type="ECO:0000256" key="8">
    <source>
        <dbReference type="SAM" id="Phobius"/>
    </source>
</evidence>
<name>A0A3P1SCM0_9ACTO</name>
<evidence type="ECO:0000313" key="12">
    <source>
        <dbReference type="EMBL" id="RRC95031.1"/>
    </source>
</evidence>
<dbReference type="InterPro" id="IPR000933">
    <property type="entry name" value="Glyco_hydro_29"/>
</dbReference>
<dbReference type="OrthoDB" id="5526311at2"/>
<gene>
    <name evidence="12" type="ORF">EII11_07280</name>
</gene>
<dbReference type="Gene3D" id="3.20.20.80">
    <property type="entry name" value="Glycosidases"/>
    <property type="match status" value="1"/>
</dbReference>
<feature type="region of interest" description="Disordered" evidence="7">
    <location>
        <begin position="1201"/>
        <end position="1256"/>
    </location>
</feature>
<keyword evidence="8" id="KW-0472">Membrane</keyword>
<evidence type="ECO:0000256" key="6">
    <source>
        <dbReference type="ARBA" id="ARBA00023295"/>
    </source>
</evidence>
<feature type="domain" description="SHIRT" evidence="11">
    <location>
        <begin position="1014"/>
        <end position="1089"/>
    </location>
</feature>
<keyword evidence="5" id="KW-0378">Hydrolase</keyword>
<dbReference type="InterPro" id="IPR041030">
    <property type="entry name" value="SHIRT"/>
</dbReference>
<dbReference type="Pfam" id="PF18655">
    <property type="entry name" value="SHIRT"/>
    <property type="match status" value="7"/>
</dbReference>
<evidence type="ECO:0000256" key="1">
    <source>
        <dbReference type="ARBA" id="ARBA00004071"/>
    </source>
</evidence>
<feature type="domain" description="Glycoside hydrolase family 29 N-terminal" evidence="10">
    <location>
        <begin position="45"/>
        <end position="365"/>
    </location>
</feature>
<dbReference type="EMBL" id="RQZF01000007">
    <property type="protein sequence ID" value="RRC95031.1"/>
    <property type="molecule type" value="Genomic_DNA"/>
</dbReference>
<dbReference type="Pfam" id="PF01120">
    <property type="entry name" value="Alpha_L_fucos"/>
    <property type="match status" value="1"/>
</dbReference>
<evidence type="ECO:0000256" key="7">
    <source>
        <dbReference type="SAM" id="MobiDB-lite"/>
    </source>
</evidence>
<evidence type="ECO:0000259" key="10">
    <source>
        <dbReference type="Pfam" id="PF01120"/>
    </source>
</evidence>
<dbReference type="GO" id="GO:0005764">
    <property type="term" value="C:lysosome"/>
    <property type="evidence" value="ECO:0007669"/>
    <property type="project" value="TreeGrafter"/>
</dbReference>
<feature type="domain" description="SHIRT" evidence="11">
    <location>
        <begin position="680"/>
        <end position="759"/>
    </location>
</feature>
<evidence type="ECO:0000313" key="13">
    <source>
        <dbReference type="Proteomes" id="UP000280444"/>
    </source>
</evidence>
<dbReference type="InterPro" id="IPR057739">
    <property type="entry name" value="Glyco_hydro_29_N"/>
</dbReference>
<dbReference type="InterPro" id="IPR017853">
    <property type="entry name" value="GH"/>
</dbReference>
<feature type="domain" description="SHIRT" evidence="11">
    <location>
        <begin position="767"/>
        <end position="825"/>
    </location>
</feature>
<protein>
    <recommendedName>
        <fullName evidence="3">alpha-L-fucosidase</fullName>
        <ecNumber evidence="3">3.2.1.51</ecNumber>
    </recommendedName>
</protein>
<keyword evidence="8" id="KW-0812">Transmembrane</keyword>
<evidence type="ECO:0000259" key="11">
    <source>
        <dbReference type="Pfam" id="PF18655"/>
    </source>
</evidence>
<feature type="domain" description="SHIRT" evidence="11">
    <location>
        <begin position="1102"/>
        <end position="1164"/>
    </location>
</feature>
<comment type="function">
    <text evidence="1">Alpha-L-fucosidase is responsible for hydrolyzing the alpha-1,6-linked fucose joined to the reducing-end N-acetylglucosamine of the carbohydrate moieties of glycoproteins.</text>
</comment>
<feature type="compositionally biased region" description="Pro residues" evidence="7">
    <location>
        <begin position="1206"/>
        <end position="1215"/>
    </location>
</feature>
<dbReference type="SMART" id="SM00812">
    <property type="entry name" value="Alpha_L_fucos"/>
    <property type="match status" value="1"/>
</dbReference>
<feature type="chain" id="PRO_5018312372" description="alpha-L-fucosidase" evidence="9">
    <location>
        <begin position="26"/>
        <end position="1285"/>
    </location>
</feature>
<evidence type="ECO:0000256" key="4">
    <source>
        <dbReference type="ARBA" id="ARBA00022729"/>
    </source>
</evidence>
<keyword evidence="6" id="KW-0326">Glycosidase</keyword>
<dbReference type="EC" id="3.2.1.51" evidence="3"/>
<organism evidence="12 13">
    <name type="scientific">Schaalia canis</name>
    <dbReference type="NCBI Taxonomy" id="100469"/>
    <lineage>
        <taxon>Bacteria</taxon>
        <taxon>Bacillati</taxon>
        <taxon>Actinomycetota</taxon>
        <taxon>Actinomycetes</taxon>
        <taxon>Actinomycetales</taxon>
        <taxon>Actinomycetaceae</taxon>
        <taxon>Schaalia</taxon>
    </lineage>
</organism>
<sequence length="1285" mass="140715">MSLRRMAGIALSVALTLGGITAAHADPQPQPQPGTPEITAVPAAMSLSDNPRIRAWQDLRFGLFIHWGVYSTFAGYYKGQKQWLGYPEQIKAWGIDRNNMGIPDEDYLKAASEMTIPNFSAQQWCQQAKDAGMKYLLVTSKHHDGFAMWDTATTHYDFYEKAPGQRDPMKELADACNGMGIKLAFYFSIIDWTKQTPDPWRNRNTLDAEMMTLIHDQLKELLSGKYGQVPELWFDMGNPTPEQSAQMAQWVREFSPNTLVNSRVWNDKGDFEVGGDNSLVTNLTMNPWESIRSTFPDCWGYCTWPEEEAIRKHPEGVAKQTKHEVENLFTTVANGGQYLLNVGPRGTGEFDPFESKILEGIGAWNTRHPHVIHGAVPTRYPQQTWGYTVINGNAVYLGVTRWPEDRTLRLPGAGTNVASVSVDDATAASPQALEYRVENNDLIITLPADAPDPALPIIKVETTGAPVYAPNTATTLVKGTMETVPRNAITEVNSPKRGAVSQLIAYAKNPGSETMNMAVALQGSVSRSENVKVTVGGKSRIATMGEFVDGLAGFDVPAHSIVPVMIEAADKAYYADSFSNDGTISKISLGGVDATQNAVTVEHQFVAADQSDLPPEVMAQLPASRQVIPGLKEVFPTDPQQRVVRLADGQWTFTGWNKNSQGTDTSPVVFVGTWTHGPLTYEVTYRFINATPDHEEPFQLKYFLPNAKEYPRGSSVTPPKLNSEVFRDFFNNKTWRFKGWKTERIEDLQSNVEIVGEWAYHRDTDVTVNFAFVSSDGSELPAEVTALLPPSFTKKAPVSFISPTTMIQNEVETPAGLWRFKGWDNPRISWPVGPTHTYTGTWVLTTKTHDVLFDYRSADPDKELPDSVIGTLPELLTVPHGSEVTLPLPEPARIEEGEGAWVFSGWEPASIPSISEDMEVVGTWTYQTKQKFTPTFTFESATEGATLPAEILALLPTGEEYTEGDTVTAPAPSQNTLTTPAGTWTFQGWTPERVENASEQVAFVGKWSLERAMHTVTYAFTSTSDKPLPDEVTALLPAAQTLAYGTVLEPAAPSATSWASIEGEWRFNGWNVKKETIVGDLTVTGTWTYHLREFSAKFSFPEDLPEAVQKMHSTEASLLIADNKVCAPAPLKNEVAVTGGSWRFEGWKKECYTLEEIAQHLTVNAQASGAGSGNGAALFALKDVSLIYALPFTPVWTFHKAQGPGPSDPKVPGVPAPKDDGKDKGSAGSTGKDGSTAGKDSDNTGKTTAPRSGLSKTGVDSSGLLFVSTIIVAAGTLLLIKRRRS</sequence>
<feature type="domain" description="SHIRT" evidence="11">
    <location>
        <begin position="931"/>
        <end position="1008"/>
    </location>
</feature>
<comment type="caution">
    <text evidence="12">The sequence shown here is derived from an EMBL/GenBank/DDBJ whole genome shotgun (WGS) entry which is preliminary data.</text>
</comment>
<feature type="domain" description="SHIRT" evidence="11">
    <location>
        <begin position="848"/>
        <end position="925"/>
    </location>
</feature>
<comment type="similarity">
    <text evidence="2">Belongs to the glycosyl hydrolase 29 family.</text>
</comment>
<dbReference type="GO" id="GO:0016139">
    <property type="term" value="P:glycoside catabolic process"/>
    <property type="evidence" value="ECO:0007669"/>
    <property type="project" value="TreeGrafter"/>
</dbReference>
<dbReference type="InterPro" id="IPR016286">
    <property type="entry name" value="FUC_metazoa-typ"/>
</dbReference>
<dbReference type="PRINTS" id="PR00741">
    <property type="entry name" value="GLHYDRLASE29"/>
</dbReference>
<feature type="domain" description="SHIRT" evidence="11">
    <location>
        <begin position="600"/>
        <end position="674"/>
    </location>
</feature>
<dbReference type="Proteomes" id="UP000280444">
    <property type="component" value="Unassembled WGS sequence"/>
</dbReference>
<feature type="compositionally biased region" description="Polar residues" evidence="7">
    <location>
        <begin position="1244"/>
        <end position="1256"/>
    </location>
</feature>
<evidence type="ECO:0000256" key="9">
    <source>
        <dbReference type="SAM" id="SignalP"/>
    </source>
</evidence>
<dbReference type="PANTHER" id="PTHR10030">
    <property type="entry name" value="ALPHA-L-FUCOSIDASE"/>
    <property type="match status" value="1"/>
</dbReference>